<accession>A0A7Y0G9J7</accession>
<proteinExistence type="predicted"/>
<dbReference type="InterPro" id="IPR029479">
    <property type="entry name" value="Nitroreductase"/>
</dbReference>
<reference evidence="2 3" key="1">
    <citation type="submission" date="2020-04" db="EMBL/GenBank/DDBJ databases">
        <title>Novosphingobium sp. TW-4 isolated from soil.</title>
        <authorList>
            <person name="Dahal R.H."/>
            <person name="Chaudhary D.K."/>
        </authorList>
    </citation>
    <scope>NUCLEOTIDE SEQUENCE [LARGE SCALE GENOMIC DNA]</scope>
    <source>
        <strain evidence="2 3">TW-4</strain>
    </source>
</reference>
<dbReference type="RefSeq" id="WP_169492171.1">
    <property type="nucleotide sequence ID" value="NZ_JABBGM010000002.1"/>
</dbReference>
<evidence type="ECO:0000313" key="3">
    <source>
        <dbReference type="Proteomes" id="UP000583556"/>
    </source>
</evidence>
<dbReference type="PANTHER" id="PTHR43543:SF1">
    <property type="entry name" value="MALONIC SEMIALDEHYDE REDUCTASE RUTE-RELATED"/>
    <property type="match status" value="1"/>
</dbReference>
<sequence>MSSPLDQAALAQLFTQARSRNAWQKESLPEATWRDLYDLVKMGPTSANVSPARFVFCVSDEAKARVAAHMSGTNAAKSIDAAAIVIVAQDLDFAQKIPQLFPHNPGAQHWFGDPQVRHDTAFRNATLQGAYLMLAARALGLDCGPMSGYDQKALDADFFAGTAVSSNFLCAIGHGVDTPFDRLPRLAFEEACQLL</sequence>
<gene>
    <name evidence="2" type="ORF">HHL27_04300</name>
</gene>
<dbReference type="InterPro" id="IPR050461">
    <property type="entry name" value="Nitroreductase_HadB/RutE"/>
</dbReference>
<keyword evidence="3" id="KW-1185">Reference proteome</keyword>
<dbReference type="EC" id="1.1.1.298" evidence="2"/>
<dbReference type="SUPFAM" id="SSF55469">
    <property type="entry name" value="FMN-dependent nitroreductase-like"/>
    <property type="match status" value="1"/>
</dbReference>
<dbReference type="InterPro" id="IPR000415">
    <property type="entry name" value="Nitroreductase-like"/>
</dbReference>
<dbReference type="PANTHER" id="PTHR43543">
    <property type="entry name" value="MALONIC SEMIALDEHYDE REDUCTASE RUTE-RELATED"/>
    <property type="match status" value="1"/>
</dbReference>
<dbReference type="AlphaFoldDB" id="A0A7Y0G9J7"/>
<dbReference type="GO" id="GO:0035527">
    <property type="term" value="F:3-hydroxypropionate dehydrogenase (NADP+) activity"/>
    <property type="evidence" value="ECO:0007669"/>
    <property type="project" value="UniProtKB-EC"/>
</dbReference>
<dbReference type="Proteomes" id="UP000583556">
    <property type="component" value="Unassembled WGS sequence"/>
</dbReference>
<comment type="caution">
    <text evidence="2">The sequence shown here is derived from an EMBL/GenBank/DDBJ whole genome shotgun (WGS) entry which is preliminary data.</text>
</comment>
<dbReference type="EMBL" id="JABBGM010000002">
    <property type="protein sequence ID" value="NML92889.1"/>
    <property type="molecule type" value="Genomic_DNA"/>
</dbReference>
<dbReference type="Gene3D" id="3.40.109.10">
    <property type="entry name" value="NADH Oxidase"/>
    <property type="match status" value="1"/>
</dbReference>
<name>A0A7Y0G9J7_9SPHN</name>
<dbReference type="Pfam" id="PF00881">
    <property type="entry name" value="Nitroreductase"/>
    <property type="match status" value="1"/>
</dbReference>
<dbReference type="NCBIfam" id="NF003768">
    <property type="entry name" value="PRK05365.1"/>
    <property type="match status" value="1"/>
</dbReference>
<evidence type="ECO:0000313" key="2">
    <source>
        <dbReference type="EMBL" id="NML92889.1"/>
    </source>
</evidence>
<keyword evidence="2" id="KW-0560">Oxidoreductase</keyword>
<evidence type="ECO:0000259" key="1">
    <source>
        <dbReference type="Pfam" id="PF00881"/>
    </source>
</evidence>
<feature type="domain" description="Nitroreductase" evidence="1">
    <location>
        <begin position="19"/>
        <end position="155"/>
    </location>
</feature>
<protein>
    <submittedName>
        <fullName evidence="2">Malonic semialdehyde reductase</fullName>
        <ecNumber evidence="2">1.1.1.298</ecNumber>
    </submittedName>
</protein>
<organism evidence="2 3">
    <name type="scientific">Novosphingobium olei</name>
    <dbReference type="NCBI Taxonomy" id="2728851"/>
    <lineage>
        <taxon>Bacteria</taxon>
        <taxon>Pseudomonadati</taxon>
        <taxon>Pseudomonadota</taxon>
        <taxon>Alphaproteobacteria</taxon>
        <taxon>Sphingomonadales</taxon>
        <taxon>Sphingomonadaceae</taxon>
        <taxon>Novosphingobium</taxon>
    </lineage>
</organism>